<reference evidence="1" key="1">
    <citation type="journal article" date="2022" name="bioRxiv">
        <title>Sequencing and chromosome-scale assembly of the giantPleurodeles waltlgenome.</title>
        <authorList>
            <person name="Brown T."/>
            <person name="Elewa A."/>
            <person name="Iarovenko S."/>
            <person name="Subramanian E."/>
            <person name="Araus A.J."/>
            <person name="Petzold A."/>
            <person name="Susuki M."/>
            <person name="Suzuki K.-i.T."/>
            <person name="Hayashi T."/>
            <person name="Toyoda A."/>
            <person name="Oliveira C."/>
            <person name="Osipova E."/>
            <person name="Leigh N.D."/>
            <person name="Simon A."/>
            <person name="Yun M.H."/>
        </authorList>
    </citation>
    <scope>NUCLEOTIDE SEQUENCE</scope>
    <source>
        <strain evidence="1">20211129_DDA</strain>
        <tissue evidence="1">Liver</tissue>
    </source>
</reference>
<comment type="caution">
    <text evidence="1">The sequence shown here is derived from an EMBL/GenBank/DDBJ whole genome shotgun (WGS) entry which is preliminary data.</text>
</comment>
<dbReference type="PANTHER" id="PTHR37984:SF5">
    <property type="entry name" value="PROTEIN NYNRIN-LIKE"/>
    <property type="match status" value="1"/>
</dbReference>
<proteinExistence type="predicted"/>
<accession>A0AAV7R7Q7</accession>
<dbReference type="AlphaFoldDB" id="A0AAV7R7Q7"/>
<dbReference type="GO" id="GO:0003676">
    <property type="term" value="F:nucleic acid binding"/>
    <property type="evidence" value="ECO:0007669"/>
    <property type="project" value="InterPro"/>
</dbReference>
<dbReference type="EMBL" id="JANPWB010000010">
    <property type="protein sequence ID" value="KAJ1146750.1"/>
    <property type="molecule type" value="Genomic_DNA"/>
</dbReference>
<protein>
    <recommendedName>
        <fullName evidence="3">Integrase catalytic domain-containing protein</fullName>
    </recommendedName>
</protein>
<dbReference type="Gene3D" id="3.30.420.10">
    <property type="entry name" value="Ribonuclease H-like superfamily/Ribonuclease H"/>
    <property type="match status" value="1"/>
</dbReference>
<name>A0AAV7R7Q7_PLEWA</name>
<evidence type="ECO:0000313" key="1">
    <source>
        <dbReference type="EMBL" id="KAJ1146750.1"/>
    </source>
</evidence>
<dbReference type="InterPro" id="IPR012337">
    <property type="entry name" value="RNaseH-like_sf"/>
</dbReference>
<gene>
    <name evidence="1" type="ORF">NDU88_013010</name>
</gene>
<dbReference type="InterPro" id="IPR036397">
    <property type="entry name" value="RNaseH_sf"/>
</dbReference>
<dbReference type="SUPFAM" id="SSF53098">
    <property type="entry name" value="Ribonuclease H-like"/>
    <property type="match status" value="1"/>
</dbReference>
<dbReference type="PANTHER" id="PTHR37984">
    <property type="entry name" value="PROTEIN CBG26694"/>
    <property type="match status" value="1"/>
</dbReference>
<evidence type="ECO:0008006" key="3">
    <source>
        <dbReference type="Google" id="ProtNLM"/>
    </source>
</evidence>
<dbReference type="InterPro" id="IPR050951">
    <property type="entry name" value="Retrovirus_Pol_polyprotein"/>
</dbReference>
<sequence>MSMHAKNQESAPEQGVVSLCGRDGGDPCLKLSPVPGWGGADSPQITEYGARQPWISAGMDFRSLPNGHPMVIIYNYSKYSEIELVTTVVAKKVLPKLERVMAIHGWLKELRTDNGSPFHSQEMARLHEIQQYTILMDNFQAIASHNVG</sequence>
<organism evidence="1 2">
    <name type="scientific">Pleurodeles waltl</name>
    <name type="common">Iberian ribbed newt</name>
    <dbReference type="NCBI Taxonomy" id="8319"/>
    <lineage>
        <taxon>Eukaryota</taxon>
        <taxon>Metazoa</taxon>
        <taxon>Chordata</taxon>
        <taxon>Craniata</taxon>
        <taxon>Vertebrata</taxon>
        <taxon>Euteleostomi</taxon>
        <taxon>Amphibia</taxon>
        <taxon>Batrachia</taxon>
        <taxon>Caudata</taxon>
        <taxon>Salamandroidea</taxon>
        <taxon>Salamandridae</taxon>
        <taxon>Pleurodelinae</taxon>
        <taxon>Pleurodeles</taxon>
    </lineage>
</organism>
<evidence type="ECO:0000313" key="2">
    <source>
        <dbReference type="Proteomes" id="UP001066276"/>
    </source>
</evidence>
<keyword evidence="2" id="KW-1185">Reference proteome</keyword>
<dbReference type="Proteomes" id="UP001066276">
    <property type="component" value="Chromosome 6"/>
</dbReference>